<proteinExistence type="predicted"/>
<evidence type="ECO:0000313" key="1">
    <source>
        <dbReference type="EMBL" id="KAL3316242.1"/>
    </source>
</evidence>
<dbReference type="Proteomes" id="UP001626550">
    <property type="component" value="Unassembled WGS sequence"/>
</dbReference>
<organism evidence="1 2">
    <name type="scientific">Cichlidogyrus casuarinus</name>
    <dbReference type="NCBI Taxonomy" id="1844966"/>
    <lineage>
        <taxon>Eukaryota</taxon>
        <taxon>Metazoa</taxon>
        <taxon>Spiralia</taxon>
        <taxon>Lophotrochozoa</taxon>
        <taxon>Platyhelminthes</taxon>
        <taxon>Monogenea</taxon>
        <taxon>Monopisthocotylea</taxon>
        <taxon>Dactylogyridea</taxon>
        <taxon>Ancyrocephalidae</taxon>
        <taxon>Cichlidogyrus</taxon>
    </lineage>
</organism>
<name>A0ABD2QAH1_9PLAT</name>
<dbReference type="AlphaFoldDB" id="A0ABD2QAH1"/>
<comment type="caution">
    <text evidence="1">The sequence shown here is derived from an EMBL/GenBank/DDBJ whole genome shotgun (WGS) entry which is preliminary data.</text>
</comment>
<reference evidence="1 2" key="1">
    <citation type="submission" date="2024-11" db="EMBL/GenBank/DDBJ databases">
        <title>Adaptive evolution of stress response genes in parasites aligns with host niche diversity.</title>
        <authorList>
            <person name="Hahn C."/>
            <person name="Resl P."/>
        </authorList>
    </citation>
    <scope>NUCLEOTIDE SEQUENCE [LARGE SCALE GENOMIC DNA]</scope>
    <source>
        <strain evidence="1">EGGRZ-B1_66</strain>
        <tissue evidence="1">Body</tissue>
    </source>
</reference>
<protein>
    <submittedName>
        <fullName evidence="1">Uncharacterized protein</fullName>
    </submittedName>
</protein>
<keyword evidence="2" id="KW-1185">Reference proteome</keyword>
<sequence>MGTYELLHKIPAERDPQAFWNHKVISKNLFLHKPAGEVSISRASILETLLTFPVSRIRQEEPFYSPEGRQLDDPERMAQFVRFILPNAKPIREDKQVCVIDLGYIAQNCSRKSKSLCSDVITSFMGTFARPVFVLPTLNARDEIQSLINMLPDSVVFGPTKQNLNYANHNGPDEE</sequence>
<accession>A0ABD2QAH1</accession>
<evidence type="ECO:0000313" key="2">
    <source>
        <dbReference type="Proteomes" id="UP001626550"/>
    </source>
</evidence>
<dbReference type="EMBL" id="JBJKFK010000576">
    <property type="protein sequence ID" value="KAL3316242.1"/>
    <property type="molecule type" value="Genomic_DNA"/>
</dbReference>
<gene>
    <name evidence="1" type="ORF">Ciccas_005120</name>
</gene>